<dbReference type="Proteomes" id="UP000298493">
    <property type="component" value="Unassembled WGS sequence"/>
</dbReference>
<evidence type="ECO:0000313" key="1">
    <source>
        <dbReference type="EMBL" id="TID24055.1"/>
    </source>
</evidence>
<name>A0A4Z1P6Z0_9PEZI</name>
<gene>
    <name evidence="1" type="ORF">E6O75_ATG02420</name>
</gene>
<dbReference type="EMBL" id="SNSC02000005">
    <property type="protein sequence ID" value="TID24055.1"/>
    <property type="molecule type" value="Genomic_DNA"/>
</dbReference>
<proteinExistence type="predicted"/>
<organism evidence="1 2">
    <name type="scientific">Venturia nashicola</name>
    <dbReference type="NCBI Taxonomy" id="86259"/>
    <lineage>
        <taxon>Eukaryota</taxon>
        <taxon>Fungi</taxon>
        <taxon>Dikarya</taxon>
        <taxon>Ascomycota</taxon>
        <taxon>Pezizomycotina</taxon>
        <taxon>Dothideomycetes</taxon>
        <taxon>Pleosporomycetidae</taxon>
        <taxon>Venturiales</taxon>
        <taxon>Venturiaceae</taxon>
        <taxon>Venturia</taxon>
    </lineage>
</organism>
<comment type="caution">
    <text evidence="1">The sequence shown here is derived from an EMBL/GenBank/DDBJ whole genome shotgun (WGS) entry which is preliminary data.</text>
</comment>
<accession>A0A4Z1P6Z0</accession>
<evidence type="ECO:0000313" key="2">
    <source>
        <dbReference type="Proteomes" id="UP000298493"/>
    </source>
</evidence>
<dbReference type="AlphaFoldDB" id="A0A4Z1P6Z0"/>
<keyword evidence="2" id="KW-1185">Reference proteome</keyword>
<reference evidence="1 2" key="1">
    <citation type="submission" date="2019-04" db="EMBL/GenBank/DDBJ databases">
        <title>High contiguity whole genome sequence and gene annotation resource for two Venturia nashicola isolates.</title>
        <authorList>
            <person name="Prokchorchik M."/>
            <person name="Won K."/>
            <person name="Lee Y."/>
            <person name="Choi E.D."/>
            <person name="Segonzac C."/>
            <person name="Sohn K.H."/>
        </authorList>
    </citation>
    <scope>NUCLEOTIDE SEQUENCE [LARGE SCALE GENOMIC DNA]</scope>
    <source>
        <strain evidence="1 2">PRI2</strain>
    </source>
</reference>
<sequence>MKKGIINLPSRHVATSHEHNLIRRSHHGSAAVDSVNMVIYEHTASCVIKEISYLRKERFRGEEVSGFCRQISLPRLGPSMSSLGAALSVTGVSLGESIEAIRTGRPWDWYAASSQHASQPKASKYLYKQRDQEERFFSNVLSADESINEKSLCTYMLLRYGSLHPKKLPIYNSHWHLSES</sequence>
<protein>
    <submittedName>
        <fullName evidence="1">Uncharacterized protein</fullName>
    </submittedName>
</protein>